<dbReference type="Proteomes" id="UP001190700">
    <property type="component" value="Unassembled WGS sequence"/>
</dbReference>
<dbReference type="AlphaFoldDB" id="A0AAE0GHL4"/>
<evidence type="ECO:0000256" key="1">
    <source>
        <dbReference type="SAM" id="MobiDB-lite"/>
    </source>
</evidence>
<feature type="compositionally biased region" description="Low complexity" evidence="1">
    <location>
        <begin position="68"/>
        <end position="81"/>
    </location>
</feature>
<protein>
    <submittedName>
        <fullName evidence="2">Uncharacterized protein</fullName>
    </submittedName>
</protein>
<evidence type="ECO:0000313" key="2">
    <source>
        <dbReference type="EMBL" id="KAK3278231.1"/>
    </source>
</evidence>
<keyword evidence="3" id="KW-1185">Reference proteome</keyword>
<name>A0AAE0GHL4_9CHLO</name>
<gene>
    <name evidence="2" type="ORF">CYMTET_13816</name>
</gene>
<proteinExistence type="predicted"/>
<dbReference type="EMBL" id="LGRX02005557">
    <property type="protein sequence ID" value="KAK3278231.1"/>
    <property type="molecule type" value="Genomic_DNA"/>
</dbReference>
<accession>A0AAE0GHL4</accession>
<reference evidence="2 3" key="1">
    <citation type="journal article" date="2015" name="Genome Biol. Evol.">
        <title>Comparative Genomics of a Bacterivorous Green Alga Reveals Evolutionary Causalities and Consequences of Phago-Mixotrophic Mode of Nutrition.</title>
        <authorList>
            <person name="Burns J.A."/>
            <person name="Paasch A."/>
            <person name="Narechania A."/>
            <person name="Kim E."/>
        </authorList>
    </citation>
    <scope>NUCLEOTIDE SEQUENCE [LARGE SCALE GENOMIC DNA]</scope>
    <source>
        <strain evidence="2 3">PLY_AMNH</strain>
    </source>
</reference>
<feature type="region of interest" description="Disordered" evidence="1">
    <location>
        <begin position="25"/>
        <end position="81"/>
    </location>
</feature>
<comment type="caution">
    <text evidence="2">The sequence shown here is derived from an EMBL/GenBank/DDBJ whole genome shotgun (WGS) entry which is preliminary data.</text>
</comment>
<evidence type="ECO:0000313" key="3">
    <source>
        <dbReference type="Proteomes" id="UP001190700"/>
    </source>
</evidence>
<organism evidence="2 3">
    <name type="scientific">Cymbomonas tetramitiformis</name>
    <dbReference type="NCBI Taxonomy" id="36881"/>
    <lineage>
        <taxon>Eukaryota</taxon>
        <taxon>Viridiplantae</taxon>
        <taxon>Chlorophyta</taxon>
        <taxon>Pyramimonadophyceae</taxon>
        <taxon>Pyramimonadales</taxon>
        <taxon>Pyramimonadaceae</taxon>
        <taxon>Cymbomonas</taxon>
    </lineage>
</organism>
<sequence length="112" mass="12052">MPADTGIDAVPAAMPPRKQIRYRQSWQGFERNPMVPQPPAIQDPDPPVPGSPPYSPPPYSSDDKAEASIDTFDIDSSSISSTHDVAEASWLTFGCPMEMLRAGTTLPPPESG</sequence>
<feature type="compositionally biased region" description="Pro residues" evidence="1">
    <location>
        <begin position="35"/>
        <end position="59"/>
    </location>
</feature>